<dbReference type="PANTHER" id="PTHR34224">
    <property type="entry name" value="INTERACTOR OF CONSTITUTIVE ACTIVE ROPS 2, CHLOROPLASTIC-RELATED"/>
    <property type="match status" value="1"/>
</dbReference>
<accession>K7VWZ5</accession>
<dbReference type="AlphaFoldDB" id="K7VWZ5"/>
<dbReference type="HOGENOM" id="CLU_043733_1_0_1"/>
<proteinExistence type="inferred from homology"/>
<dbReference type="FunCoup" id="K7VWZ5">
    <property type="interactions" value="17"/>
</dbReference>
<dbReference type="STRING" id="4577.K7VWZ5"/>
<dbReference type="eggNOG" id="ENOG502QVSP">
    <property type="taxonomic scope" value="Eukaryota"/>
</dbReference>
<reference evidence="4" key="1">
    <citation type="submission" date="2015-12" db="EMBL/GenBank/DDBJ databases">
        <title>Update maize B73 reference genome by single molecule sequencing technologies.</title>
        <authorList>
            <consortium name="Maize Genome Sequencing Project"/>
            <person name="Ware D."/>
        </authorList>
    </citation>
    <scope>NUCLEOTIDE SEQUENCE</scope>
    <source>
        <tissue evidence="4">Seedling</tissue>
    </source>
</reference>
<dbReference type="EMBL" id="CM000784">
    <property type="protein sequence ID" value="AQK94773.1"/>
    <property type="molecule type" value="Genomic_DNA"/>
</dbReference>
<dbReference type="ExpressionAtlas" id="K7VWZ5">
    <property type="expression patterns" value="baseline"/>
</dbReference>
<keyword evidence="2" id="KW-0175">Coiled coil</keyword>
<evidence type="ECO:0000256" key="3">
    <source>
        <dbReference type="SAM" id="MobiDB-lite"/>
    </source>
</evidence>
<dbReference type="OMA" id="DKRRYGS"/>
<evidence type="ECO:0000313" key="4">
    <source>
        <dbReference type="EMBL" id="AQK94773.1"/>
    </source>
</evidence>
<evidence type="ECO:0000256" key="1">
    <source>
        <dbReference type="ARBA" id="ARBA00009778"/>
    </source>
</evidence>
<name>K7VWZ5_MAIZE</name>
<feature type="region of interest" description="Disordered" evidence="3">
    <location>
        <begin position="145"/>
        <end position="213"/>
    </location>
</feature>
<organism evidence="4">
    <name type="scientific">Zea mays</name>
    <name type="common">Maize</name>
    <dbReference type="NCBI Taxonomy" id="4577"/>
    <lineage>
        <taxon>Eukaryota</taxon>
        <taxon>Viridiplantae</taxon>
        <taxon>Streptophyta</taxon>
        <taxon>Embryophyta</taxon>
        <taxon>Tracheophyta</taxon>
        <taxon>Spermatophyta</taxon>
        <taxon>Magnoliopsida</taxon>
        <taxon>Liliopsida</taxon>
        <taxon>Poales</taxon>
        <taxon>Poaceae</taxon>
        <taxon>PACMAD clade</taxon>
        <taxon>Panicoideae</taxon>
        <taxon>Andropogonodae</taxon>
        <taxon>Andropogoneae</taxon>
        <taxon>Tripsacinae</taxon>
        <taxon>Zea</taxon>
    </lineage>
</organism>
<evidence type="ECO:0000256" key="2">
    <source>
        <dbReference type="ARBA" id="ARBA00023054"/>
    </source>
</evidence>
<dbReference type="InterPro" id="IPR029688">
    <property type="entry name" value="ICR"/>
</dbReference>
<dbReference type="Gene3D" id="1.10.287.1490">
    <property type="match status" value="1"/>
</dbReference>
<comment type="similarity">
    <text evidence="1">Belongs to the ICR family.</text>
</comment>
<feature type="region of interest" description="Disordered" evidence="3">
    <location>
        <begin position="79"/>
        <end position="100"/>
    </location>
</feature>
<dbReference type="PANTHER" id="PTHR34224:SF1">
    <property type="entry name" value="OS05G0514500 PROTEIN"/>
    <property type="match status" value="1"/>
</dbReference>
<sequence>MVAPRIIQFRVSNQYPHQHLTLEKYYQPSQRLHSALALVQRYNSRFEVCDGVSQLSCFDDDARTHGRQWQEEQQVRGLGQQSHVEAQQKKPAASVSGGGPRVAELEAKLEKAYGQLQGMREQLAAAEKARKDARAALVEAKKRLAAKKKDDLADHGGGKEPASSAPEASERDNAEKSYVAVAPRESAVMNKNSDGEETSNVVDDDFGDKKPSPEVETLRAKLTAKDMEVYELRARLMVIDTEVDDLRGKLVARGTEVDELKAALMSSNELVDKLAATLLVKDAEIAALEADNADLTKTAEEAAEATAARARETEHALRKSAEREARLAERLRASDHSRDALEAEAQRLRVQSEQWRKAAEEAAAVLGSGGGAVDNGVGAYVDKRRRRSGSACAGGNGGKAAKDGDDDDDEGASGKRKAGGGAMRVLSDLWKKKAQK</sequence>
<protein>
    <submittedName>
        <fullName evidence="4">Interactor of constitutive active ROPs 1</fullName>
    </submittedName>
</protein>
<dbReference type="PaxDb" id="4577-AC209819.3_FGP006"/>
<dbReference type="InParanoid" id="K7VWZ5"/>
<dbReference type="SMR" id="K7VWZ5"/>
<gene>
    <name evidence="4" type="ORF">ZEAMMB73_Zm00001d010737</name>
</gene>
<feature type="region of interest" description="Disordered" evidence="3">
    <location>
        <begin position="383"/>
        <end position="436"/>
    </location>
</feature>
<feature type="compositionally biased region" description="Basic and acidic residues" evidence="3">
    <location>
        <begin position="145"/>
        <end position="158"/>
    </location>
</feature>